<dbReference type="EMBL" id="RBNI01014156">
    <property type="protein sequence ID" value="RUP23363.1"/>
    <property type="molecule type" value="Genomic_DNA"/>
</dbReference>
<comment type="caution">
    <text evidence="2">The sequence shown here is derived from an EMBL/GenBank/DDBJ whole genome shotgun (WGS) entry which is preliminary data.</text>
</comment>
<organism evidence="2 3">
    <name type="scientific">Jimgerdemannia flammicorona</name>
    <dbReference type="NCBI Taxonomy" id="994334"/>
    <lineage>
        <taxon>Eukaryota</taxon>
        <taxon>Fungi</taxon>
        <taxon>Fungi incertae sedis</taxon>
        <taxon>Mucoromycota</taxon>
        <taxon>Mucoromycotina</taxon>
        <taxon>Endogonomycetes</taxon>
        <taxon>Endogonales</taxon>
        <taxon>Endogonaceae</taxon>
        <taxon>Jimgerdemannia</taxon>
    </lineage>
</organism>
<evidence type="ECO:0000256" key="1">
    <source>
        <dbReference type="SAM" id="MobiDB-lite"/>
    </source>
</evidence>
<dbReference type="AlphaFoldDB" id="A0A433BAU8"/>
<evidence type="ECO:0000313" key="3">
    <source>
        <dbReference type="Proteomes" id="UP000268093"/>
    </source>
</evidence>
<dbReference type="Proteomes" id="UP000268093">
    <property type="component" value="Unassembled WGS sequence"/>
</dbReference>
<reference evidence="2 3" key="1">
    <citation type="journal article" date="2018" name="New Phytol.">
        <title>Phylogenomics of Endogonaceae and evolution of mycorrhizas within Mucoromycota.</title>
        <authorList>
            <person name="Chang Y."/>
            <person name="Desiro A."/>
            <person name="Na H."/>
            <person name="Sandor L."/>
            <person name="Lipzen A."/>
            <person name="Clum A."/>
            <person name="Barry K."/>
            <person name="Grigoriev I.V."/>
            <person name="Martin F.M."/>
            <person name="Stajich J.E."/>
            <person name="Smith M.E."/>
            <person name="Bonito G."/>
            <person name="Spatafora J.W."/>
        </authorList>
    </citation>
    <scope>NUCLEOTIDE SEQUENCE [LARGE SCALE GENOMIC DNA]</scope>
    <source>
        <strain evidence="2 3">GMNB39</strain>
    </source>
</reference>
<feature type="region of interest" description="Disordered" evidence="1">
    <location>
        <begin position="383"/>
        <end position="402"/>
    </location>
</feature>
<proteinExistence type="predicted"/>
<evidence type="ECO:0000313" key="2">
    <source>
        <dbReference type="EMBL" id="RUP23363.1"/>
    </source>
</evidence>
<keyword evidence="3" id="KW-1185">Reference proteome</keyword>
<sequence length="441" mass="51452">MEEELEVKNIEYNWMGVFFTLGKFWRCRFHYQTRCEDLSHPLPFRHLHRLPTVSIFHHPHHFPRFAPSPPTSLSSQPSYQHANPQQCNSLPCAPLKIPPLPRTRLVHLDFRYGSRAKCERCVYNPIFARSSRGRVLSGDCVPHRVVVHKNRAWQAVLTVRHGWIAGRLCQRRDASRAAQDDERNVGVERVGFWGAWGKCLERSYRSRGVVINYITKFGRGGCNRFVTDYTHVHGRPGAVAVIQLTPKRRYSIKPTFLLKMALALRFRWHHHYCSRRRRLLPPPRLPCQHDLALRRGTRPSYRSSRARRQEHTSCGFLVAAPASHVWDVAPVRVCVHMGVPARVVGGDMATWACGEEAWREFIYDAQYLLQYDLHPHERLHLRPPSQPHVVPRHPGPVRHRRLHHSRHIRATLRRALRRVPFRHTGRRERVAGECLEGCWDA</sequence>
<gene>
    <name evidence="2" type="ORF">BC936DRAFT_139014</name>
</gene>
<accession>A0A433BAU8</accession>
<protein>
    <submittedName>
        <fullName evidence="2">Uncharacterized protein</fullName>
    </submittedName>
</protein>
<name>A0A433BAU8_9FUNG</name>